<evidence type="ECO:0000256" key="2">
    <source>
        <dbReference type="ARBA" id="ARBA00004496"/>
    </source>
</evidence>
<accession>A0A9N8JNT3</accession>
<reference evidence="13" key="1">
    <citation type="submission" date="2020-06" db="EMBL/GenBank/DDBJ databases">
        <authorList>
            <person name="Onetto C."/>
        </authorList>
    </citation>
    <scope>NUCLEOTIDE SEQUENCE</scope>
</reference>
<dbReference type="InterPro" id="IPR023359">
    <property type="entry name" value="Dihydro_DH_chainA_dom2"/>
</dbReference>
<gene>
    <name evidence="13" type="ORF">AWRI4233_LOCUS1869</name>
</gene>
<evidence type="ECO:0000313" key="14">
    <source>
        <dbReference type="Proteomes" id="UP000714618"/>
    </source>
</evidence>
<keyword evidence="14" id="KW-1185">Reference proteome</keyword>
<comment type="function">
    <text evidence="11">Catalyzes the conversion of dihydroorotate to orotate with fumarate as the electron acceptor.</text>
</comment>
<dbReference type="InterPro" id="IPR050074">
    <property type="entry name" value="DHO_dehydrogenase"/>
</dbReference>
<keyword evidence="9 11" id="KW-0665">Pyrimidine biosynthesis</keyword>
<evidence type="ECO:0000256" key="1">
    <source>
        <dbReference type="ARBA" id="ARBA00001917"/>
    </source>
</evidence>
<evidence type="ECO:0000259" key="12">
    <source>
        <dbReference type="Pfam" id="PF01180"/>
    </source>
</evidence>
<dbReference type="Gene3D" id="2.30.26.10">
    <property type="entry name" value="Dihydroorotate Dehydrogenase A, chain A, domain 2"/>
    <property type="match status" value="1"/>
</dbReference>
<evidence type="ECO:0000313" key="13">
    <source>
        <dbReference type="EMBL" id="CAD0088703.1"/>
    </source>
</evidence>
<dbReference type="OrthoDB" id="14784at2759"/>
<dbReference type="CDD" id="cd04741">
    <property type="entry name" value="DHOD_1A_like"/>
    <property type="match status" value="1"/>
</dbReference>
<dbReference type="SUPFAM" id="SSF51395">
    <property type="entry name" value="FMN-linked oxidoreductases"/>
    <property type="match status" value="1"/>
</dbReference>
<organism evidence="13 14">
    <name type="scientific">Aureobasidium mustum</name>
    <dbReference type="NCBI Taxonomy" id="2773714"/>
    <lineage>
        <taxon>Eukaryota</taxon>
        <taxon>Fungi</taxon>
        <taxon>Dikarya</taxon>
        <taxon>Ascomycota</taxon>
        <taxon>Pezizomycotina</taxon>
        <taxon>Dothideomycetes</taxon>
        <taxon>Dothideomycetidae</taxon>
        <taxon>Dothideales</taxon>
        <taxon>Saccotheciaceae</taxon>
        <taxon>Aureobasidium</taxon>
    </lineage>
</organism>
<proteinExistence type="inferred from homology"/>
<dbReference type="EMBL" id="CAIJEO010000003">
    <property type="protein sequence ID" value="CAD0088703.1"/>
    <property type="molecule type" value="Genomic_DNA"/>
</dbReference>
<dbReference type="InterPro" id="IPR033886">
    <property type="entry name" value="DHOD_1A"/>
</dbReference>
<keyword evidence="6 11" id="KW-0963">Cytoplasm</keyword>
<dbReference type="PANTHER" id="PTHR48109">
    <property type="entry name" value="DIHYDROOROTATE DEHYDROGENASE (QUINONE), MITOCHONDRIAL-RELATED"/>
    <property type="match status" value="1"/>
</dbReference>
<sequence length="326" mass="34581">MPLPTIDPPLLNSANPWCSTREDLEALYACPHTGAVTTRTSLLLGFPHDPSIHQHAFFSTQSQTATTAPDYTISGKEYPASLNTLGYSPTPIDTYLTWIEHIVDASPHKRRKPFIVSVTGSPKEVAECYSRVAALAARIPIPLAVEVNLSCPNIANKPPPAYSGSALKEYLDALRDIPRTVSLGLKTPPYTYAGQFKTLIDTLRENGPSPIDFITATNTLGSCLVLGPEQNRPLLPSAAGTGIGGLAGEPLHPLALGNVSTLRQLLDEHVELRDIDIIGVGGVSDAAGLSRMQAVGAKVVAVGTALGREGLPVFAKILHGTKTSKL</sequence>
<evidence type="ECO:0000256" key="10">
    <source>
        <dbReference type="ARBA" id="ARBA00023002"/>
    </source>
</evidence>
<dbReference type="PANTHER" id="PTHR48109:SF1">
    <property type="entry name" value="DIHYDROOROTATE DEHYDROGENASE (FUMARATE)"/>
    <property type="match status" value="1"/>
</dbReference>
<evidence type="ECO:0000256" key="5">
    <source>
        <dbReference type="ARBA" id="ARBA00021374"/>
    </source>
</evidence>
<evidence type="ECO:0000256" key="11">
    <source>
        <dbReference type="RuleBase" id="RU364042"/>
    </source>
</evidence>
<evidence type="ECO:0000256" key="7">
    <source>
        <dbReference type="ARBA" id="ARBA00022630"/>
    </source>
</evidence>
<dbReference type="GO" id="GO:0006207">
    <property type="term" value="P:'de novo' pyrimidine nucleobase biosynthetic process"/>
    <property type="evidence" value="ECO:0007669"/>
    <property type="project" value="TreeGrafter"/>
</dbReference>
<dbReference type="GO" id="GO:1990663">
    <property type="term" value="F:dihydroorotate dehydrogenase (fumarate) activity"/>
    <property type="evidence" value="ECO:0007669"/>
    <property type="project" value="UniProtKB-EC"/>
</dbReference>
<dbReference type="GO" id="GO:0005737">
    <property type="term" value="C:cytoplasm"/>
    <property type="evidence" value="ECO:0007669"/>
    <property type="project" value="UniProtKB-SubCell"/>
</dbReference>
<keyword evidence="8 11" id="KW-0288">FMN</keyword>
<dbReference type="InterPro" id="IPR005720">
    <property type="entry name" value="Dihydroorotate_DH_cat"/>
</dbReference>
<comment type="pathway">
    <text evidence="3 11">Pyrimidine metabolism; UMP biosynthesis via de novo pathway.</text>
</comment>
<comment type="catalytic activity">
    <reaction evidence="11">
        <text>(S)-dihydroorotate + fumarate = orotate + succinate</text>
        <dbReference type="Rhea" id="RHEA:30059"/>
        <dbReference type="ChEBI" id="CHEBI:29806"/>
        <dbReference type="ChEBI" id="CHEBI:30031"/>
        <dbReference type="ChEBI" id="CHEBI:30839"/>
        <dbReference type="ChEBI" id="CHEBI:30864"/>
        <dbReference type="EC" id="1.3.98.1"/>
    </reaction>
</comment>
<evidence type="ECO:0000256" key="8">
    <source>
        <dbReference type="ARBA" id="ARBA00022643"/>
    </source>
</evidence>
<evidence type="ECO:0000256" key="3">
    <source>
        <dbReference type="ARBA" id="ARBA00004725"/>
    </source>
</evidence>
<dbReference type="GO" id="GO:0006221">
    <property type="term" value="P:pyrimidine nucleotide biosynthetic process"/>
    <property type="evidence" value="ECO:0007669"/>
    <property type="project" value="UniProtKB-KW"/>
</dbReference>
<feature type="domain" description="Dihydroorotate dehydrogenase catalytic" evidence="12">
    <location>
        <begin position="76"/>
        <end position="320"/>
    </location>
</feature>
<dbReference type="Proteomes" id="UP000714618">
    <property type="component" value="Unassembled WGS sequence"/>
</dbReference>
<name>A0A9N8JNT3_9PEZI</name>
<dbReference type="Pfam" id="PF01180">
    <property type="entry name" value="DHO_dh"/>
    <property type="match status" value="1"/>
</dbReference>
<dbReference type="EC" id="1.3.98.1" evidence="11"/>
<dbReference type="Gene3D" id="3.20.20.70">
    <property type="entry name" value="Aldolase class I"/>
    <property type="match status" value="1"/>
</dbReference>
<comment type="subcellular location">
    <subcellularLocation>
        <location evidence="2 11">Cytoplasm</location>
    </subcellularLocation>
</comment>
<keyword evidence="7 11" id="KW-0285">Flavoprotein</keyword>
<comment type="caution">
    <text evidence="13">The sequence shown here is derived from an EMBL/GenBank/DDBJ whole genome shotgun (WGS) entry which is preliminary data.</text>
</comment>
<evidence type="ECO:0000256" key="4">
    <source>
        <dbReference type="ARBA" id="ARBA00008008"/>
    </source>
</evidence>
<evidence type="ECO:0000256" key="6">
    <source>
        <dbReference type="ARBA" id="ARBA00022490"/>
    </source>
</evidence>
<comment type="cofactor">
    <cofactor evidence="1 11">
        <name>FMN</name>
        <dbReference type="ChEBI" id="CHEBI:58210"/>
    </cofactor>
</comment>
<dbReference type="InterPro" id="IPR013785">
    <property type="entry name" value="Aldolase_TIM"/>
</dbReference>
<keyword evidence="10 11" id="KW-0560">Oxidoreductase</keyword>
<dbReference type="AlphaFoldDB" id="A0A9N8JNT3"/>
<protein>
    <recommendedName>
        <fullName evidence="5 11">Dihydroorotate dehydrogenase (fumarate)</fullName>
        <ecNumber evidence="11">1.3.98.1</ecNumber>
    </recommendedName>
    <alternativeName>
        <fullName evidence="11">Dihydroorotate oxidase</fullName>
    </alternativeName>
</protein>
<evidence type="ECO:0000256" key="9">
    <source>
        <dbReference type="ARBA" id="ARBA00022975"/>
    </source>
</evidence>
<comment type="similarity">
    <text evidence="4 11">Belongs to the dihydroorotate dehydrogenase family. Type 1 subfamily.</text>
</comment>
<comment type="subunit">
    <text evidence="11">Homodimer.</text>
</comment>